<evidence type="ECO:0000313" key="2">
    <source>
        <dbReference type="Proteomes" id="UP001207468"/>
    </source>
</evidence>
<organism evidence="1 2">
    <name type="scientific">Russula earlei</name>
    <dbReference type="NCBI Taxonomy" id="71964"/>
    <lineage>
        <taxon>Eukaryota</taxon>
        <taxon>Fungi</taxon>
        <taxon>Dikarya</taxon>
        <taxon>Basidiomycota</taxon>
        <taxon>Agaricomycotina</taxon>
        <taxon>Agaricomycetes</taxon>
        <taxon>Russulales</taxon>
        <taxon>Russulaceae</taxon>
        <taxon>Russula</taxon>
    </lineage>
</organism>
<keyword evidence="2" id="KW-1185">Reference proteome</keyword>
<reference evidence="1" key="1">
    <citation type="submission" date="2021-03" db="EMBL/GenBank/DDBJ databases">
        <title>Evolutionary priming and transition to the ectomycorrhizal habit in an iconic lineage of mushroom-forming fungi: is preadaptation a requirement?</title>
        <authorList>
            <consortium name="DOE Joint Genome Institute"/>
            <person name="Looney B.P."/>
            <person name="Miyauchi S."/>
            <person name="Morin E."/>
            <person name="Drula E."/>
            <person name="Courty P.E."/>
            <person name="Chicoki N."/>
            <person name="Fauchery L."/>
            <person name="Kohler A."/>
            <person name="Kuo A."/>
            <person name="LaButti K."/>
            <person name="Pangilinan J."/>
            <person name="Lipzen A."/>
            <person name="Riley R."/>
            <person name="Andreopoulos W."/>
            <person name="He G."/>
            <person name="Johnson J."/>
            <person name="Barry K.W."/>
            <person name="Grigoriev I.V."/>
            <person name="Nagy L."/>
            <person name="Hibbett D."/>
            <person name="Henrissat B."/>
            <person name="Matheny P.B."/>
            <person name="Labbe J."/>
            <person name="Martin A.F."/>
        </authorList>
    </citation>
    <scope>NUCLEOTIDE SEQUENCE</scope>
    <source>
        <strain evidence="1">BPL698</strain>
    </source>
</reference>
<accession>A0ACC0U6H2</accession>
<comment type="caution">
    <text evidence="1">The sequence shown here is derived from an EMBL/GenBank/DDBJ whole genome shotgun (WGS) entry which is preliminary data.</text>
</comment>
<gene>
    <name evidence="1" type="ORF">F5148DRAFT_981806</name>
</gene>
<dbReference type="Proteomes" id="UP001207468">
    <property type="component" value="Unassembled WGS sequence"/>
</dbReference>
<protein>
    <submittedName>
        <fullName evidence="1">Glyoxalase-like domain-containing protein</fullName>
    </submittedName>
</protein>
<sequence length="298" mass="32536">MSLLRSSTRTLDHIVHLTPPGTFHETAEQFRQLGFNVVAGGTHVDGLTANSLIIMPDGAYLELLSFTHPEAHYPPSSPSRDARCRQQWANKASGWVAFAFLGAPRATPPLSALLNERLRDEGSNTRYAPEVAGGRRRLDGREVQWEITPPARWAEKEGGTRLPFFCGDVTPRELRVPTQPPSNSKHPNGALGIAHLRVLAPPSVFAGAAAELTAIVGEEPIDVSSNELVWLLDLPGQVTPKRHPQLVLCEPDVEDEGEMRFAQTHGAGLFEVGVRVDESDGKQGWSDTPFGRVAWVPL</sequence>
<evidence type="ECO:0000313" key="1">
    <source>
        <dbReference type="EMBL" id="KAI9507130.1"/>
    </source>
</evidence>
<dbReference type="EMBL" id="JAGFNK010000139">
    <property type="protein sequence ID" value="KAI9507130.1"/>
    <property type="molecule type" value="Genomic_DNA"/>
</dbReference>
<name>A0ACC0U6H2_9AGAM</name>
<proteinExistence type="predicted"/>